<feature type="compositionally biased region" description="Basic and acidic residues" evidence="1">
    <location>
        <begin position="604"/>
        <end position="622"/>
    </location>
</feature>
<dbReference type="RefSeq" id="XP_046059601.1">
    <property type="nucleotide sequence ID" value="XM_046206980.1"/>
</dbReference>
<organism evidence="2 3">
    <name type="scientific">Ogataea philodendri</name>
    <dbReference type="NCBI Taxonomy" id="1378263"/>
    <lineage>
        <taxon>Eukaryota</taxon>
        <taxon>Fungi</taxon>
        <taxon>Dikarya</taxon>
        <taxon>Ascomycota</taxon>
        <taxon>Saccharomycotina</taxon>
        <taxon>Pichiomycetes</taxon>
        <taxon>Pichiales</taxon>
        <taxon>Pichiaceae</taxon>
        <taxon>Ogataea</taxon>
    </lineage>
</organism>
<keyword evidence="3" id="KW-1185">Reference proteome</keyword>
<feature type="region of interest" description="Disordered" evidence="1">
    <location>
        <begin position="292"/>
        <end position="342"/>
    </location>
</feature>
<name>A0A9P8NZR8_9ASCO</name>
<dbReference type="OrthoDB" id="1394818at2759"/>
<dbReference type="Pfam" id="PF10428">
    <property type="entry name" value="SOG2"/>
    <property type="match status" value="1"/>
</dbReference>
<evidence type="ECO:0000313" key="2">
    <source>
        <dbReference type="EMBL" id="KAH3662512.1"/>
    </source>
</evidence>
<dbReference type="Proteomes" id="UP000769157">
    <property type="component" value="Unassembled WGS sequence"/>
</dbReference>
<feature type="compositionally biased region" description="Basic and acidic residues" evidence="1">
    <location>
        <begin position="67"/>
        <end position="78"/>
    </location>
</feature>
<feature type="compositionally biased region" description="Polar residues" evidence="1">
    <location>
        <begin position="87"/>
        <end position="116"/>
    </location>
</feature>
<protein>
    <submittedName>
        <fullName evidence="2">Uncharacterized protein</fullName>
    </submittedName>
</protein>
<feature type="compositionally biased region" description="Low complexity" evidence="1">
    <location>
        <begin position="1"/>
        <end position="17"/>
    </location>
</feature>
<sequence>MFSEESSLTRSRSNSESQFKSTRAEKRLGRLFKQPSTSTPSSKMNAPGAGSSSTSLVTAGSGASSRPEGKQTAVDDTKLQAGRGLRSLSQSAIPTTSTSSLAPTHSNNTSVSSMNSGAPRKTSLVSQSNGADPKLSTLKEVHAAGGTGILDLTDVMKLARKTRYVYMEFLTVLKHLGITVNTSSSLFNSFSNLFEFLGRRLQEGDREYIQDSFRVQLVAQTLEVLKDLRKVTEHLSFPSQLISSTAEESIRMAYFSVFSLVVELTGACKILVPSFAPKTHARNGRSIQLSAAPLVTPKLRSQPPKVNRAPPANPQHPQTIPVPARQPSIHRPPVKLDTSVSSLSRQDSDLSLVSSVEHSTDNEKLYEIINFTTQAAQGVFTHLNDALAKSAISTAQNTQNAPPDDQDLPNFARKVKELTTQCMSSMEQTKRIKGVLNSIRASPRLDEDQQKKLYEETNFFLKSIISFLAATKGALQDIPALNEVRGALSNLTRATKELTIRLETSVLKQSVTNATEQPPLSSIPSVANFQNTHAAQELNTRTVGSPSLADAAEFPQQGVKSLQTSGLDHVAPLPVTTPLVASIGPTAASVVLPLTSPRGASVGHPEHNPFDKLGELDPKRVT</sequence>
<gene>
    <name evidence="2" type="ORF">OGAPHI_005764</name>
</gene>
<comment type="caution">
    <text evidence="2">The sequence shown here is derived from an EMBL/GenBank/DDBJ whole genome shotgun (WGS) entry which is preliminary data.</text>
</comment>
<evidence type="ECO:0000313" key="3">
    <source>
        <dbReference type="Proteomes" id="UP000769157"/>
    </source>
</evidence>
<reference evidence="2" key="1">
    <citation type="journal article" date="2021" name="Open Biol.">
        <title>Shared evolutionary footprints suggest mitochondrial oxidative damage underlies multiple complex I losses in fungi.</title>
        <authorList>
            <person name="Schikora-Tamarit M.A."/>
            <person name="Marcet-Houben M."/>
            <person name="Nosek J."/>
            <person name="Gabaldon T."/>
        </authorList>
    </citation>
    <scope>NUCLEOTIDE SEQUENCE</scope>
    <source>
        <strain evidence="2">CBS6075</strain>
    </source>
</reference>
<dbReference type="GeneID" id="70237728"/>
<accession>A0A9P8NZR8</accession>
<dbReference type="AlphaFoldDB" id="A0A9P8NZR8"/>
<feature type="compositionally biased region" description="Polar residues" evidence="1">
    <location>
        <begin position="34"/>
        <end position="64"/>
    </location>
</feature>
<dbReference type="InterPro" id="IPR019487">
    <property type="entry name" value="RAM_signalling_pathway_SOG2"/>
</dbReference>
<reference evidence="2" key="2">
    <citation type="submission" date="2021-01" db="EMBL/GenBank/DDBJ databases">
        <authorList>
            <person name="Schikora-Tamarit M.A."/>
        </authorList>
    </citation>
    <scope>NUCLEOTIDE SEQUENCE</scope>
    <source>
        <strain evidence="2">CBS6075</strain>
    </source>
</reference>
<feature type="region of interest" description="Disordered" evidence="1">
    <location>
        <begin position="1"/>
        <end position="132"/>
    </location>
</feature>
<feature type="region of interest" description="Disordered" evidence="1">
    <location>
        <begin position="598"/>
        <end position="622"/>
    </location>
</feature>
<evidence type="ECO:0000256" key="1">
    <source>
        <dbReference type="SAM" id="MobiDB-lite"/>
    </source>
</evidence>
<dbReference type="EMBL" id="JAEUBE010000378">
    <property type="protein sequence ID" value="KAH3662512.1"/>
    <property type="molecule type" value="Genomic_DNA"/>
</dbReference>
<proteinExistence type="predicted"/>